<dbReference type="SUPFAM" id="SSF55846">
    <property type="entry name" value="N-acetylmuramoyl-L-alanine amidase-like"/>
    <property type="match status" value="1"/>
</dbReference>
<comment type="catalytic activity">
    <reaction evidence="1">
        <text>Hydrolyzes the link between N-acetylmuramoyl residues and L-amino acid residues in certain cell-wall glycopeptides.</text>
        <dbReference type="EC" id="3.5.1.28"/>
    </reaction>
</comment>
<dbReference type="PANTHER" id="PTHR30417">
    <property type="entry name" value="N-ACETYLMURAMOYL-L-ALANINE AMIDASE AMID"/>
    <property type="match status" value="1"/>
</dbReference>
<dbReference type="STRING" id="626523.GCWU000342_00469"/>
<gene>
    <name evidence="6" type="ORF">GCWU000342_00469</name>
</gene>
<dbReference type="InterPro" id="IPR036505">
    <property type="entry name" value="Amidase/PGRP_sf"/>
</dbReference>
<dbReference type="GO" id="GO:0071555">
    <property type="term" value="P:cell wall organization"/>
    <property type="evidence" value="ECO:0007669"/>
    <property type="project" value="UniProtKB-KW"/>
</dbReference>
<dbReference type="CDD" id="cd06583">
    <property type="entry name" value="PGRP"/>
    <property type="match status" value="1"/>
</dbReference>
<dbReference type="InterPro" id="IPR051206">
    <property type="entry name" value="NAMLAA_amidase_2"/>
</dbReference>
<dbReference type="RefSeq" id="WP_006905504.1">
    <property type="nucleotide sequence ID" value="NZ_GG665866.1"/>
</dbReference>
<dbReference type="GO" id="GO:0009253">
    <property type="term" value="P:peptidoglycan catabolic process"/>
    <property type="evidence" value="ECO:0007669"/>
    <property type="project" value="InterPro"/>
</dbReference>
<dbReference type="PANTHER" id="PTHR30417:SF1">
    <property type="entry name" value="N-ACETYLMURAMOYL-L-ALANINE AMIDASE AMID"/>
    <property type="match status" value="1"/>
</dbReference>
<feature type="domain" description="N-acetylmuramoyl-L-alanine amidase" evidence="5">
    <location>
        <begin position="71"/>
        <end position="202"/>
    </location>
</feature>
<accession>C4G919</accession>
<dbReference type="AlphaFoldDB" id="C4G919"/>
<dbReference type="EMBL" id="ACIP02000001">
    <property type="protein sequence ID" value="EEP29116.1"/>
    <property type="molecule type" value="Genomic_DNA"/>
</dbReference>
<keyword evidence="7" id="KW-1185">Reference proteome</keyword>
<dbReference type="Gene3D" id="3.40.80.10">
    <property type="entry name" value="Peptidoglycan recognition protein-like"/>
    <property type="match status" value="1"/>
</dbReference>
<evidence type="ECO:0000313" key="6">
    <source>
        <dbReference type="EMBL" id="EEP29116.1"/>
    </source>
</evidence>
<evidence type="ECO:0000256" key="2">
    <source>
        <dbReference type="ARBA" id="ARBA00011901"/>
    </source>
</evidence>
<dbReference type="InterPro" id="IPR002502">
    <property type="entry name" value="Amidase_domain"/>
</dbReference>
<keyword evidence="3" id="KW-0378">Hydrolase</keyword>
<comment type="caution">
    <text evidence="6">The sequence shown here is derived from an EMBL/GenBank/DDBJ whole genome shotgun (WGS) entry which is preliminary data.</text>
</comment>
<dbReference type="EC" id="3.5.1.28" evidence="2"/>
<evidence type="ECO:0000256" key="4">
    <source>
        <dbReference type="ARBA" id="ARBA00023316"/>
    </source>
</evidence>
<dbReference type="eggNOG" id="COG5632">
    <property type="taxonomic scope" value="Bacteria"/>
</dbReference>
<sequence>MNQTTSQKRYQRGNQAKRRQSRRKRVFLLAAVLVALLLLWLDPLSLRPHKIRPQLPDSARPEMAVELLTVNPNSRPGKKLGKVKGIVVHYTANPGSSAMDNRNYFEGLKDSHVTQASAHFIVGLKGEIVQCIPTSEIAYASNQRNGDTIAIEVCHPDASGKFNRKTYDSLVRLTAYLMARFDLDTDQVIRHYDVTGKLCPKYFVEHPDAWKQFKTDLNTYIKENAIKEKSDD</sequence>
<dbReference type="Pfam" id="PF01510">
    <property type="entry name" value="Amidase_2"/>
    <property type="match status" value="1"/>
</dbReference>
<evidence type="ECO:0000256" key="3">
    <source>
        <dbReference type="ARBA" id="ARBA00022801"/>
    </source>
</evidence>
<protein>
    <recommendedName>
        <fullName evidence="2">N-acetylmuramoyl-L-alanine amidase</fullName>
        <ecNumber evidence="2">3.5.1.28</ecNumber>
    </recommendedName>
</protein>
<name>C4G919_9FIRM</name>
<evidence type="ECO:0000256" key="1">
    <source>
        <dbReference type="ARBA" id="ARBA00001561"/>
    </source>
</evidence>
<organism evidence="6 7">
    <name type="scientific">Shuttleworthella satelles DSM 14600</name>
    <dbReference type="NCBI Taxonomy" id="626523"/>
    <lineage>
        <taxon>Bacteria</taxon>
        <taxon>Bacillati</taxon>
        <taxon>Bacillota</taxon>
        <taxon>Clostridia</taxon>
        <taxon>Lachnospirales</taxon>
        <taxon>Lachnospiraceae</taxon>
        <taxon>Shuttleworthella</taxon>
    </lineage>
</organism>
<dbReference type="GO" id="GO:0008745">
    <property type="term" value="F:N-acetylmuramoyl-L-alanine amidase activity"/>
    <property type="evidence" value="ECO:0007669"/>
    <property type="project" value="UniProtKB-EC"/>
</dbReference>
<dbReference type="GO" id="GO:0009254">
    <property type="term" value="P:peptidoglycan turnover"/>
    <property type="evidence" value="ECO:0007669"/>
    <property type="project" value="TreeGrafter"/>
</dbReference>
<dbReference type="SMART" id="SM00644">
    <property type="entry name" value="Ami_2"/>
    <property type="match status" value="1"/>
</dbReference>
<evidence type="ECO:0000313" key="7">
    <source>
        <dbReference type="Proteomes" id="UP000003494"/>
    </source>
</evidence>
<dbReference type="Proteomes" id="UP000003494">
    <property type="component" value="Unassembled WGS sequence"/>
</dbReference>
<keyword evidence="4" id="KW-0961">Cell wall biogenesis/degradation</keyword>
<dbReference type="HOGENOM" id="CLU_047675_0_1_9"/>
<reference evidence="6" key="1">
    <citation type="submission" date="2009-04" db="EMBL/GenBank/DDBJ databases">
        <authorList>
            <person name="Weinstock G."/>
            <person name="Sodergren E."/>
            <person name="Clifton S."/>
            <person name="Fulton L."/>
            <person name="Fulton B."/>
            <person name="Courtney L."/>
            <person name="Fronick C."/>
            <person name="Harrison M."/>
            <person name="Strong C."/>
            <person name="Farmer C."/>
            <person name="Delahaunty K."/>
            <person name="Markovic C."/>
            <person name="Hall O."/>
            <person name="Minx P."/>
            <person name="Tomlinson C."/>
            <person name="Mitreva M."/>
            <person name="Nelson J."/>
            <person name="Hou S."/>
            <person name="Wollam A."/>
            <person name="Pepin K.H."/>
            <person name="Johnson M."/>
            <person name="Bhonagiri V."/>
            <person name="Nash W.E."/>
            <person name="Warren W."/>
            <person name="Chinwalla A."/>
            <person name="Mardis E.R."/>
            <person name="Wilson R.K."/>
        </authorList>
    </citation>
    <scope>NUCLEOTIDE SEQUENCE [LARGE SCALE GENOMIC DNA]</scope>
    <source>
        <strain evidence="6">DSM 14600</strain>
    </source>
</reference>
<proteinExistence type="predicted"/>
<evidence type="ECO:0000259" key="5">
    <source>
        <dbReference type="SMART" id="SM00644"/>
    </source>
</evidence>